<feature type="domain" description="4Fe-4S ferredoxin-type" evidence="9">
    <location>
        <begin position="69"/>
        <end position="98"/>
    </location>
</feature>
<evidence type="ECO:0000256" key="2">
    <source>
        <dbReference type="ARBA" id="ARBA00009777"/>
    </source>
</evidence>
<dbReference type="Gene3D" id="3.30.70.20">
    <property type="match status" value="1"/>
</dbReference>
<organism evidence="11">
    <name type="scientific">hydrothermal vent metagenome</name>
    <dbReference type="NCBI Taxonomy" id="652676"/>
    <lineage>
        <taxon>unclassified sequences</taxon>
        <taxon>metagenomes</taxon>
        <taxon>ecological metagenomes</taxon>
    </lineage>
</organism>
<dbReference type="CDD" id="cd01335">
    <property type="entry name" value="Radical_SAM"/>
    <property type="match status" value="1"/>
</dbReference>
<dbReference type="SUPFAM" id="SSF54862">
    <property type="entry name" value="4Fe-4S ferredoxins"/>
    <property type="match status" value="1"/>
</dbReference>
<evidence type="ECO:0000256" key="3">
    <source>
        <dbReference type="ARBA" id="ARBA00022485"/>
    </source>
</evidence>
<dbReference type="InterPro" id="IPR034457">
    <property type="entry name" value="Organic_radical-activating"/>
</dbReference>
<dbReference type="InterPro" id="IPR017896">
    <property type="entry name" value="4Fe4S_Fe-S-bd"/>
</dbReference>
<evidence type="ECO:0000259" key="10">
    <source>
        <dbReference type="PROSITE" id="PS51918"/>
    </source>
</evidence>
<dbReference type="InterPro" id="IPR013785">
    <property type="entry name" value="Aldolase_TIM"/>
</dbReference>
<evidence type="ECO:0000256" key="7">
    <source>
        <dbReference type="ARBA" id="ARBA00023004"/>
    </source>
</evidence>
<dbReference type="PROSITE" id="PS51918">
    <property type="entry name" value="RADICAL_SAM"/>
    <property type="match status" value="1"/>
</dbReference>
<dbReference type="SFLD" id="SFLDG01066">
    <property type="entry name" value="organic_radical-activating_enz"/>
    <property type="match status" value="1"/>
</dbReference>
<dbReference type="InterPro" id="IPR012839">
    <property type="entry name" value="Organic_radical_activase"/>
</dbReference>
<comment type="similarity">
    <text evidence="2">Belongs to the organic radical-activating enzymes family.</text>
</comment>
<sequence length="286" mass="30882">MNVDRRGHLNKYLPFSLVDGPGNRFVLFLQGCNFDCVVCHNPYTIDECSGCNICVDLCPDSALTLGTSPKPDVNHFACTDCDICIEVCPIDSTPLSSYVTVGDMLDKIRPTAPFLSGITVSGGEATLQPEFIRDLFAAIKNDPDLNHLTTLVDSNGSAAPAVWDMLAPVMDGAMIDLKALDADTHLRMTAQANGSVLASIRYLAGLDLLHEVRLLIAPGLNDSIETASKTADWLRTIDESLTLKIIGFRKNGTRPVASHIVEPDAEMLTDIANTYRAAGFSDVLII</sequence>
<evidence type="ECO:0000256" key="1">
    <source>
        <dbReference type="ARBA" id="ARBA00001966"/>
    </source>
</evidence>
<dbReference type="GO" id="GO:0051539">
    <property type="term" value="F:4 iron, 4 sulfur cluster binding"/>
    <property type="evidence" value="ECO:0007669"/>
    <property type="project" value="UniProtKB-KW"/>
</dbReference>
<dbReference type="GO" id="GO:0016491">
    <property type="term" value="F:oxidoreductase activity"/>
    <property type="evidence" value="ECO:0007669"/>
    <property type="project" value="UniProtKB-KW"/>
</dbReference>
<feature type="domain" description="Radical SAM core" evidence="10">
    <location>
        <begin position="18"/>
        <end position="278"/>
    </location>
</feature>
<accession>A0A3B0SJW0</accession>
<keyword evidence="4" id="KW-0949">S-adenosyl-L-methionine</keyword>
<dbReference type="AlphaFoldDB" id="A0A3B0SJW0"/>
<dbReference type="InterPro" id="IPR007197">
    <property type="entry name" value="rSAM"/>
</dbReference>
<dbReference type="InterPro" id="IPR058240">
    <property type="entry name" value="rSAM_sf"/>
</dbReference>
<dbReference type="SUPFAM" id="SSF102114">
    <property type="entry name" value="Radical SAM enzymes"/>
    <property type="match status" value="1"/>
</dbReference>
<dbReference type="PANTHER" id="PTHR30352">
    <property type="entry name" value="PYRUVATE FORMATE-LYASE-ACTIVATING ENZYME"/>
    <property type="match status" value="1"/>
</dbReference>
<proteinExistence type="inferred from homology"/>
<dbReference type="PANTHER" id="PTHR30352:SF13">
    <property type="entry name" value="GLYCYL-RADICAL ENZYME ACTIVATING ENZYME YJJW-RELATED"/>
    <property type="match status" value="1"/>
</dbReference>
<protein>
    <submittedName>
        <fullName evidence="11">Radical activating enzyme</fullName>
    </submittedName>
</protein>
<gene>
    <name evidence="11" type="ORF">MNBD_ACTINO02-212</name>
</gene>
<dbReference type="Gene3D" id="3.20.20.70">
    <property type="entry name" value="Aldolase class I"/>
    <property type="match status" value="1"/>
</dbReference>
<dbReference type="InterPro" id="IPR023912">
    <property type="entry name" value="YjjW_bact"/>
</dbReference>
<dbReference type="PROSITE" id="PS01087">
    <property type="entry name" value="RADICAL_ACTIVATING"/>
    <property type="match status" value="1"/>
</dbReference>
<evidence type="ECO:0000256" key="8">
    <source>
        <dbReference type="ARBA" id="ARBA00023014"/>
    </source>
</evidence>
<feature type="domain" description="4Fe-4S ferredoxin-type" evidence="9">
    <location>
        <begin position="41"/>
        <end position="68"/>
    </location>
</feature>
<dbReference type="NCBIfam" id="TIGR04041">
    <property type="entry name" value="activase_YjjW"/>
    <property type="match status" value="1"/>
</dbReference>
<name>A0A3B0SJW0_9ZZZZ</name>
<dbReference type="GO" id="GO:0046872">
    <property type="term" value="F:metal ion binding"/>
    <property type="evidence" value="ECO:0007669"/>
    <property type="project" value="UniProtKB-KW"/>
</dbReference>
<evidence type="ECO:0000256" key="4">
    <source>
        <dbReference type="ARBA" id="ARBA00022691"/>
    </source>
</evidence>
<dbReference type="Pfam" id="PF04055">
    <property type="entry name" value="Radical_SAM"/>
    <property type="match status" value="1"/>
</dbReference>
<dbReference type="PROSITE" id="PS51379">
    <property type="entry name" value="4FE4S_FER_2"/>
    <property type="match status" value="2"/>
</dbReference>
<evidence type="ECO:0000256" key="6">
    <source>
        <dbReference type="ARBA" id="ARBA00023002"/>
    </source>
</evidence>
<dbReference type="SFLD" id="SFLDS00029">
    <property type="entry name" value="Radical_SAM"/>
    <property type="match status" value="1"/>
</dbReference>
<dbReference type="InterPro" id="IPR001989">
    <property type="entry name" value="Radical_activat_CS"/>
</dbReference>
<keyword evidence="3" id="KW-0004">4Fe-4S</keyword>
<dbReference type="InterPro" id="IPR017900">
    <property type="entry name" value="4Fe4S_Fe_S_CS"/>
</dbReference>
<evidence type="ECO:0000259" key="9">
    <source>
        <dbReference type="PROSITE" id="PS51379"/>
    </source>
</evidence>
<dbReference type="EMBL" id="UOEK01000337">
    <property type="protein sequence ID" value="VAW06095.1"/>
    <property type="molecule type" value="Genomic_DNA"/>
</dbReference>
<dbReference type="PROSITE" id="PS00198">
    <property type="entry name" value="4FE4S_FER_1"/>
    <property type="match status" value="2"/>
</dbReference>
<evidence type="ECO:0000256" key="5">
    <source>
        <dbReference type="ARBA" id="ARBA00022723"/>
    </source>
</evidence>
<keyword evidence="7" id="KW-0408">Iron</keyword>
<reference evidence="11" key="1">
    <citation type="submission" date="2018-06" db="EMBL/GenBank/DDBJ databases">
        <authorList>
            <person name="Zhirakovskaya E."/>
        </authorList>
    </citation>
    <scope>NUCLEOTIDE SEQUENCE</scope>
</reference>
<comment type="cofactor">
    <cofactor evidence="1">
        <name>[4Fe-4S] cluster</name>
        <dbReference type="ChEBI" id="CHEBI:49883"/>
    </cofactor>
</comment>
<keyword evidence="8" id="KW-0411">Iron-sulfur</keyword>
<dbReference type="PIRSF" id="PIRSF000371">
    <property type="entry name" value="PFL_act_enz"/>
    <property type="match status" value="1"/>
</dbReference>
<keyword evidence="5" id="KW-0479">Metal-binding</keyword>
<evidence type="ECO:0000313" key="11">
    <source>
        <dbReference type="EMBL" id="VAW06095.1"/>
    </source>
</evidence>
<keyword evidence="6" id="KW-0560">Oxidoreductase</keyword>